<keyword evidence="3" id="KW-1185">Reference proteome</keyword>
<feature type="compositionally biased region" description="Basic and acidic residues" evidence="1">
    <location>
        <begin position="138"/>
        <end position="149"/>
    </location>
</feature>
<comment type="caution">
    <text evidence="2">The sequence shown here is derived from an EMBL/GenBank/DDBJ whole genome shotgun (WGS) entry which is preliminary data.</text>
</comment>
<feature type="non-terminal residue" evidence="2">
    <location>
        <position position="1"/>
    </location>
</feature>
<feature type="non-terminal residue" evidence="2">
    <location>
        <position position="158"/>
    </location>
</feature>
<gene>
    <name evidence="2" type="ORF">HAX54_052103</name>
</gene>
<evidence type="ECO:0000256" key="1">
    <source>
        <dbReference type="SAM" id="MobiDB-lite"/>
    </source>
</evidence>
<feature type="compositionally biased region" description="Basic and acidic residues" evidence="1">
    <location>
        <begin position="1"/>
        <end position="12"/>
    </location>
</feature>
<name>A0ABS8WNA6_DATST</name>
<dbReference type="EMBL" id="JACEIK010009391">
    <property type="protein sequence ID" value="MCE3052290.1"/>
    <property type="molecule type" value="Genomic_DNA"/>
</dbReference>
<reference evidence="2 3" key="1">
    <citation type="journal article" date="2021" name="BMC Genomics">
        <title>Datura genome reveals duplications of psychoactive alkaloid biosynthetic genes and high mutation rate following tissue culture.</title>
        <authorList>
            <person name="Rajewski A."/>
            <person name="Carter-House D."/>
            <person name="Stajich J."/>
            <person name="Litt A."/>
        </authorList>
    </citation>
    <scope>NUCLEOTIDE SEQUENCE [LARGE SCALE GENOMIC DNA]</scope>
    <source>
        <strain evidence="2">AR-01</strain>
    </source>
</reference>
<proteinExistence type="predicted"/>
<dbReference type="Proteomes" id="UP000823775">
    <property type="component" value="Unassembled WGS sequence"/>
</dbReference>
<accession>A0ABS8WNA6</accession>
<feature type="region of interest" description="Disordered" evidence="1">
    <location>
        <begin position="134"/>
        <end position="158"/>
    </location>
</feature>
<evidence type="ECO:0000313" key="2">
    <source>
        <dbReference type="EMBL" id="MCE3052290.1"/>
    </source>
</evidence>
<feature type="compositionally biased region" description="Low complexity" evidence="1">
    <location>
        <begin position="65"/>
        <end position="74"/>
    </location>
</feature>
<sequence length="158" mass="17506">ATPEKSSSRRPENQTAVLPIGEDQNFLLLKKRSSHQQPVRSAAANQPDLNWSRAAVEQRGAEALRSQSPISPSSRRCRSRERRRAGHPGPAPLSRRLRRAADRAAQDRCSLLRTNLNSRAVPLKSKDREQLCSLGAADQRDSNHHRPDRVAVTGKAPA</sequence>
<feature type="compositionally biased region" description="Basic residues" evidence="1">
    <location>
        <begin position="75"/>
        <end position="86"/>
    </location>
</feature>
<evidence type="ECO:0000313" key="3">
    <source>
        <dbReference type="Proteomes" id="UP000823775"/>
    </source>
</evidence>
<feature type="region of interest" description="Disordered" evidence="1">
    <location>
        <begin position="56"/>
        <end position="106"/>
    </location>
</feature>
<feature type="compositionally biased region" description="Polar residues" evidence="1">
    <location>
        <begin position="35"/>
        <end position="49"/>
    </location>
</feature>
<organism evidence="2 3">
    <name type="scientific">Datura stramonium</name>
    <name type="common">Jimsonweed</name>
    <name type="synonym">Common thornapple</name>
    <dbReference type="NCBI Taxonomy" id="4076"/>
    <lineage>
        <taxon>Eukaryota</taxon>
        <taxon>Viridiplantae</taxon>
        <taxon>Streptophyta</taxon>
        <taxon>Embryophyta</taxon>
        <taxon>Tracheophyta</taxon>
        <taxon>Spermatophyta</taxon>
        <taxon>Magnoliopsida</taxon>
        <taxon>eudicotyledons</taxon>
        <taxon>Gunneridae</taxon>
        <taxon>Pentapetalae</taxon>
        <taxon>asterids</taxon>
        <taxon>lamiids</taxon>
        <taxon>Solanales</taxon>
        <taxon>Solanaceae</taxon>
        <taxon>Solanoideae</taxon>
        <taxon>Datureae</taxon>
        <taxon>Datura</taxon>
    </lineage>
</organism>
<protein>
    <submittedName>
        <fullName evidence="2">Uncharacterized protein</fullName>
    </submittedName>
</protein>
<feature type="region of interest" description="Disordered" evidence="1">
    <location>
        <begin position="1"/>
        <end position="21"/>
    </location>
</feature>
<feature type="region of interest" description="Disordered" evidence="1">
    <location>
        <begin position="32"/>
        <end position="51"/>
    </location>
</feature>